<dbReference type="Pfam" id="PF08869">
    <property type="entry name" value="XisI"/>
    <property type="match status" value="1"/>
</dbReference>
<dbReference type="STRING" id="1458985.BJP34_32265"/>
<dbReference type="OrthoDB" id="467081at2"/>
<protein>
    <submittedName>
        <fullName evidence="1">XisI protein</fullName>
    </submittedName>
</protein>
<dbReference type="AlphaFoldDB" id="A0A1D8U1B7"/>
<sequence length="111" mass="13010">MDKLNQYREAIKKILTDYSKIKPSFGDIDRYTSFDLENDHYQIISVGWEEHRRVYGCLIHIDIINDKIWIQYDGTEYGVANELTDVGIPKSDIVLAFHTPFMRQYSDFAVG</sequence>
<evidence type="ECO:0000313" key="2">
    <source>
        <dbReference type="Proteomes" id="UP000177870"/>
    </source>
</evidence>
<dbReference type="Gene3D" id="3.30.310.110">
    <property type="entry name" value="XisI-like"/>
    <property type="match status" value="1"/>
</dbReference>
<organism evidence="1 2">
    <name type="scientific">Moorena producens PAL-8-15-08-1</name>
    <dbReference type="NCBI Taxonomy" id="1458985"/>
    <lineage>
        <taxon>Bacteria</taxon>
        <taxon>Bacillati</taxon>
        <taxon>Cyanobacteriota</taxon>
        <taxon>Cyanophyceae</taxon>
        <taxon>Coleofasciculales</taxon>
        <taxon>Coleofasciculaceae</taxon>
        <taxon>Moorena</taxon>
    </lineage>
</organism>
<dbReference type="SUPFAM" id="SSF143847">
    <property type="entry name" value="XisI-like"/>
    <property type="match status" value="1"/>
</dbReference>
<dbReference type="InterPro" id="IPR014968">
    <property type="entry name" value="XisI"/>
</dbReference>
<proteinExistence type="predicted"/>
<evidence type="ECO:0000313" key="1">
    <source>
        <dbReference type="EMBL" id="AOX03486.1"/>
    </source>
</evidence>
<dbReference type="CDD" id="cd16382">
    <property type="entry name" value="XisI-like"/>
    <property type="match status" value="1"/>
</dbReference>
<accession>A0A1D8U1B7</accession>
<name>A0A1D8U1B7_9CYAN</name>
<dbReference type="RefSeq" id="WP_070395860.1">
    <property type="nucleotide sequence ID" value="NZ_CP017599.1"/>
</dbReference>
<dbReference type="InterPro" id="IPR035943">
    <property type="entry name" value="XisI-like_sf"/>
</dbReference>
<dbReference type="KEGG" id="mpro:BJP34_32265"/>
<dbReference type="EMBL" id="CP017599">
    <property type="protein sequence ID" value="AOX03486.1"/>
    <property type="molecule type" value="Genomic_DNA"/>
</dbReference>
<dbReference type="Proteomes" id="UP000177870">
    <property type="component" value="Chromosome"/>
</dbReference>
<gene>
    <name evidence="1" type="ORF">BJP34_32265</name>
</gene>
<reference evidence="2" key="1">
    <citation type="submission" date="2016-10" db="EMBL/GenBank/DDBJ databases">
        <title>Comparative genomics uncovers the prolific and rare metabolic potential of the cyanobacterial genus Moorea.</title>
        <authorList>
            <person name="Leao T."/>
            <person name="Castelao G."/>
            <person name="Korobeynikov A."/>
            <person name="Monroe E.A."/>
            <person name="Podell S."/>
            <person name="Glukhov E."/>
            <person name="Allen E."/>
            <person name="Gerwick W.H."/>
            <person name="Gerwick L."/>
        </authorList>
    </citation>
    <scope>NUCLEOTIDE SEQUENCE [LARGE SCALE GENOMIC DNA]</scope>
    <source>
        <strain evidence="2">PAL-8-15-08-1</strain>
    </source>
</reference>